<dbReference type="InterPro" id="IPR011051">
    <property type="entry name" value="RmlC_Cupin_sf"/>
</dbReference>
<organism evidence="1 2">
    <name type="scientific">Roseovarius rhodophyticola</name>
    <dbReference type="NCBI Taxonomy" id="3080827"/>
    <lineage>
        <taxon>Bacteria</taxon>
        <taxon>Pseudomonadati</taxon>
        <taxon>Pseudomonadota</taxon>
        <taxon>Alphaproteobacteria</taxon>
        <taxon>Rhodobacterales</taxon>
        <taxon>Roseobacteraceae</taxon>
        <taxon>Roseovarius</taxon>
    </lineage>
</organism>
<dbReference type="RefSeq" id="WP_317056196.1">
    <property type="nucleotide sequence ID" value="NZ_CP146606.1"/>
</dbReference>
<sequence length="117" mass="12902">MPEKAPAKVTRFADLSFTPRFEYGEMAQVTEVTSNTMGTRLGSGFGRFTNAKIPWTVQYDEVLLVLEGSLTVRTKEGDLTAGPKDTIWLPTGTELTYAAESALVFYAIEPSNWAEES</sequence>
<name>A0ABZ2TIJ8_9RHOB</name>
<dbReference type="PANTHER" id="PTHR36169">
    <property type="entry name" value="ETHANOLAMINE UTILIZATION PROTEIN EUTQ"/>
    <property type="match status" value="1"/>
</dbReference>
<dbReference type="InterPro" id="IPR014710">
    <property type="entry name" value="RmlC-like_jellyroll"/>
</dbReference>
<dbReference type="Gene3D" id="2.60.120.10">
    <property type="entry name" value="Jelly Rolls"/>
    <property type="match status" value="1"/>
</dbReference>
<dbReference type="EMBL" id="CP146606">
    <property type="protein sequence ID" value="WYK19501.1"/>
    <property type="molecule type" value="Genomic_DNA"/>
</dbReference>
<dbReference type="InterPro" id="IPR010424">
    <property type="entry name" value="EutQ"/>
</dbReference>
<gene>
    <name evidence="1" type="ORF">RZS32_006465</name>
</gene>
<dbReference type="Pfam" id="PF06249">
    <property type="entry name" value="EutQ"/>
    <property type="match status" value="1"/>
</dbReference>
<keyword evidence="2" id="KW-1185">Reference proteome</keyword>
<dbReference type="SUPFAM" id="SSF51182">
    <property type="entry name" value="RmlC-like cupins"/>
    <property type="match status" value="1"/>
</dbReference>
<accession>A0ABZ2TIJ8</accession>
<protein>
    <submittedName>
        <fullName evidence="1">Ethanolamine utilization protein EutQ</fullName>
    </submittedName>
</protein>
<dbReference type="PANTHER" id="PTHR36169:SF1">
    <property type="entry name" value="ACETATE KINASE EUTQ"/>
    <property type="match status" value="1"/>
</dbReference>
<proteinExistence type="predicted"/>
<evidence type="ECO:0000313" key="1">
    <source>
        <dbReference type="EMBL" id="WYK19501.1"/>
    </source>
</evidence>
<evidence type="ECO:0000313" key="2">
    <source>
        <dbReference type="Proteomes" id="UP001281305"/>
    </source>
</evidence>
<reference evidence="1 2" key="1">
    <citation type="submission" date="2024-02" db="EMBL/GenBank/DDBJ databases">
        <title>Roseovarius strain W115 nov., isolated from a marine algae.</title>
        <authorList>
            <person name="Lee M.W."/>
            <person name="Lee J.K."/>
            <person name="Kim J.M."/>
            <person name="Choi D.G."/>
            <person name="Baek J.H."/>
            <person name="Bayburt H."/>
            <person name="Jung J.J."/>
            <person name="Han D.M."/>
            <person name="Jeon C.O."/>
        </authorList>
    </citation>
    <scope>NUCLEOTIDE SEQUENCE [LARGE SCALE GENOMIC DNA]</scope>
    <source>
        <strain evidence="1 2">W115</strain>
    </source>
</reference>
<dbReference type="Proteomes" id="UP001281305">
    <property type="component" value="Chromosome"/>
</dbReference>